<dbReference type="AlphaFoldDB" id="A0A9P8MT31"/>
<dbReference type="PROSITE" id="PS50075">
    <property type="entry name" value="CARRIER"/>
    <property type="match status" value="1"/>
</dbReference>
<evidence type="ECO:0000256" key="1">
    <source>
        <dbReference type="ARBA" id="ARBA00022450"/>
    </source>
</evidence>
<dbReference type="SMART" id="SM00823">
    <property type="entry name" value="PKS_PP"/>
    <property type="match status" value="1"/>
</dbReference>
<dbReference type="GO" id="GO:0006633">
    <property type="term" value="P:fatty acid biosynthetic process"/>
    <property type="evidence" value="ECO:0007669"/>
    <property type="project" value="TreeGrafter"/>
</dbReference>
<evidence type="ECO:0000256" key="4">
    <source>
        <dbReference type="ARBA" id="ARBA00023268"/>
    </source>
</evidence>
<sequence length="198" mass="21776">MAGFFGYFGQANYSSASAFLDAFVQYRQLLGQVASVIDIGPIEDDFIDIVQPAVAPESDHDPENSSLWKRDPRMAIYRNIDKPSAPGGDNDPLDPSQAFISSLRVDSERLNDGASSELLARAIALRLSNFLMKDKLPDISQTLMVMGVDSVVAIELRSWWKQALSVEVSVLGLMHGDSIQALGELATDLLKKKYKLIK</sequence>
<evidence type="ECO:0000313" key="7">
    <source>
        <dbReference type="Proteomes" id="UP000824596"/>
    </source>
</evidence>
<keyword evidence="7" id="KW-1185">Reference proteome</keyword>
<proteinExistence type="predicted"/>
<evidence type="ECO:0000313" key="6">
    <source>
        <dbReference type="EMBL" id="KAH0960790.1"/>
    </source>
</evidence>
<dbReference type="GO" id="GO:0031177">
    <property type="term" value="F:phosphopantetheine binding"/>
    <property type="evidence" value="ECO:0007669"/>
    <property type="project" value="InterPro"/>
</dbReference>
<dbReference type="InterPro" id="IPR013968">
    <property type="entry name" value="PKS_KR"/>
</dbReference>
<feature type="domain" description="Carrier" evidence="5">
    <location>
        <begin position="113"/>
        <end position="193"/>
    </location>
</feature>
<keyword evidence="3" id="KW-0808">Transferase</keyword>
<protein>
    <submittedName>
        <fullName evidence="6">KR domain-containing protein</fullName>
    </submittedName>
</protein>
<gene>
    <name evidence="6" type="ORF">HRG_07943</name>
</gene>
<dbReference type="PANTHER" id="PTHR43775">
    <property type="entry name" value="FATTY ACID SYNTHASE"/>
    <property type="match status" value="1"/>
</dbReference>
<dbReference type="InterPro" id="IPR009081">
    <property type="entry name" value="PP-bd_ACP"/>
</dbReference>
<dbReference type="Gene3D" id="3.40.50.720">
    <property type="entry name" value="NAD(P)-binding Rossmann-like Domain"/>
    <property type="match status" value="1"/>
</dbReference>
<dbReference type="SUPFAM" id="SSF47336">
    <property type="entry name" value="ACP-like"/>
    <property type="match status" value="1"/>
</dbReference>
<dbReference type="Proteomes" id="UP000824596">
    <property type="component" value="Unassembled WGS sequence"/>
</dbReference>
<dbReference type="GO" id="GO:0004312">
    <property type="term" value="F:fatty acid synthase activity"/>
    <property type="evidence" value="ECO:0007669"/>
    <property type="project" value="TreeGrafter"/>
</dbReference>
<dbReference type="InterPro" id="IPR050091">
    <property type="entry name" value="PKS_NRPS_Biosynth_Enz"/>
</dbReference>
<dbReference type="OrthoDB" id="329835at2759"/>
<keyword evidence="2" id="KW-0597">Phosphoprotein</keyword>
<reference evidence="6" key="1">
    <citation type="submission" date="2021-09" db="EMBL/GenBank/DDBJ databases">
        <title>A high-quality genome of the endoparasitic fungus Hirsutella rhossiliensis with a comparison of Hirsutella genomes reveals transposable elements contributing to genome size variation.</title>
        <authorList>
            <person name="Lin R."/>
            <person name="Jiao Y."/>
            <person name="Sun X."/>
            <person name="Ling J."/>
            <person name="Xie B."/>
            <person name="Cheng X."/>
        </authorList>
    </citation>
    <scope>NUCLEOTIDE SEQUENCE</scope>
    <source>
        <strain evidence="6">HR02</strain>
    </source>
</reference>
<evidence type="ECO:0000259" key="5">
    <source>
        <dbReference type="PROSITE" id="PS50075"/>
    </source>
</evidence>
<accession>A0A9P8MT31</accession>
<dbReference type="PANTHER" id="PTHR43775:SF49">
    <property type="entry name" value="SYNTHASE, PUTATIVE (JCVI)-RELATED"/>
    <property type="match status" value="1"/>
</dbReference>
<organism evidence="6 7">
    <name type="scientific">Hirsutella rhossiliensis</name>
    <dbReference type="NCBI Taxonomy" id="111463"/>
    <lineage>
        <taxon>Eukaryota</taxon>
        <taxon>Fungi</taxon>
        <taxon>Dikarya</taxon>
        <taxon>Ascomycota</taxon>
        <taxon>Pezizomycotina</taxon>
        <taxon>Sordariomycetes</taxon>
        <taxon>Hypocreomycetidae</taxon>
        <taxon>Hypocreales</taxon>
        <taxon>Ophiocordycipitaceae</taxon>
        <taxon>Hirsutella</taxon>
    </lineage>
</organism>
<keyword evidence="1" id="KW-0596">Phosphopantetheine</keyword>
<keyword evidence="4" id="KW-0511">Multifunctional enzyme</keyword>
<dbReference type="RefSeq" id="XP_044718303.1">
    <property type="nucleotide sequence ID" value="XM_044866414.1"/>
</dbReference>
<dbReference type="InterPro" id="IPR020806">
    <property type="entry name" value="PKS_PP-bd"/>
</dbReference>
<dbReference type="EMBL" id="JAIZPD010000009">
    <property type="protein sequence ID" value="KAH0960790.1"/>
    <property type="molecule type" value="Genomic_DNA"/>
</dbReference>
<dbReference type="GeneID" id="68357072"/>
<evidence type="ECO:0000256" key="3">
    <source>
        <dbReference type="ARBA" id="ARBA00022679"/>
    </source>
</evidence>
<comment type="caution">
    <text evidence="6">The sequence shown here is derived from an EMBL/GenBank/DDBJ whole genome shotgun (WGS) entry which is preliminary data.</text>
</comment>
<evidence type="ECO:0000256" key="2">
    <source>
        <dbReference type="ARBA" id="ARBA00022553"/>
    </source>
</evidence>
<name>A0A9P8MT31_9HYPO</name>
<dbReference type="Pfam" id="PF08659">
    <property type="entry name" value="KR"/>
    <property type="match status" value="1"/>
</dbReference>
<dbReference type="InterPro" id="IPR036736">
    <property type="entry name" value="ACP-like_sf"/>
</dbReference>
<dbReference type="GO" id="GO:0044550">
    <property type="term" value="P:secondary metabolite biosynthetic process"/>
    <property type="evidence" value="ECO:0007669"/>
    <property type="project" value="TreeGrafter"/>
</dbReference>
<dbReference type="Pfam" id="PF00550">
    <property type="entry name" value="PP-binding"/>
    <property type="match status" value="1"/>
</dbReference>